<accession>A0ABT7Y523</accession>
<reference evidence="2" key="1">
    <citation type="submission" date="2024-05" db="EMBL/GenBank/DDBJ databases">
        <title>Genome Sequences of Four Agar- Degrading Marine Bacteria.</title>
        <authorList>
            <person name="Phillips E.K."/>
            <person name="Shaffer J.C."/>
            <person name="Henson M.W."/>
            <person name="Temperton B."/>
            <person name="Thrash C.J."/>
            <person name="Martin M.O."/>
        </authorList>
    </citation>
    <scope>NUCLEOTIDE SEQUENCE</scope>
    <source>
        <strain evidence="2">EKP203</strain>
    </source>
</reference>
<organism evidence="2 3">
    <name type="scientific">Vibrio agarivorans</name>
    <dbReference type="NCBI Taxonomy" id="153622"/>
    <lineage>
        <taxon>Bacteria</taxon>
        <taxon>Pseudomonadati</taxon>
        <taxon>Pseudomonadota</taxon>
        <taxon>Gammaproteobacteria</taxon>
        <taxon>Vibrionales</taxon>
        <taxon>Vibrionaceae</taxon>
        <taxon>Vibrio</taxon>
    </lineage>
</organism>
<feature type="region of interest" description="Disordered" evidence="1">
    <location>
        <begin position="1553"/>
        <end position="1575"/>
    </location>
</feature>
<dbReference type="Gene3D" id="2.60.40.10">
    <property type="entry name" value="Immunoglobulins"/>
    <property type="match status" value="5"/>
</dbReference>
<feature type="compositionally biased region" description="Polar residues" evidence="1">
    <location>
        <begin position="1564"/>
        <end position="1575"/>
    </location>
</feature>
<keyword evidence="3" id="KW-1185">Reference proteome</keyword>
<dbReference type="RefSeq" id="WP_289963203.1">
    <property type="nucleotide sequence ID" value="NZ_JAUEOZ010000002.1"/>
</dbReference>
<dbReference type="Proteomes" id="UP001169719">
    <property type="component" value="Unassembled WGS sequence"/>
</dbReference>
<proteinExistence type="predicted"/>
<comment type="caution">
    <text evidence="2">The sequence shown here is derived from an EMBL/GenBank/DDBJ whole genome shotgun (WGS) entry which is preliminary data.</text>
</comment>
<dbReference type="InterPro" id="IPR013783">
    <property type="entry name" value="Ig-like_fold"/>
</dbReference>
<protein>
    <submittedName>
        <fullName evidence="2">RTX toxin</fullName>
    </submittedName>
</protein>
<gene>
    <name evidence="2" type="ORF">QWJ08_17495</name>
</gene>
<dbReference type="EMBL" id="JAUEOZ010000002">
    <property type="protein sequence ID" value="MDN2483142.1"/>
    <property type="molecule type" value="Genomic_DNA"/>
</dbReference>
<evidence type="ECO:0000256" key="1">
    <source>
        <dbReference type="SAM" id="MobiDB-lite"/>
    </source>
</evidence>
<evidence type="ECO:0000313" key="2">
    <source>
        <dbReference type="EMBL" id="MDN2483142.1"/>
    </source>
</evidence>
<evidence type="ECO:0000313" key="3">
    <source>
        <dbReference type="Proteomes" id="UP001169719"/>
    </source>
</evidence>
<dbReference type="NCBIfam" id="NF033510">
    <property type="entry name" value="Ca_tandemer"/>
    <property type="match status" value="2"/>
</dbReference>
<name>A0ABT7Y523_9VIBR</name>
<sequence>MDVVFFVEVDGVVWKVLENGAWVQVNNSEVLSPDIPVLNATVVQVDGQNNPAENQDAEGEQTDEQAANDIPDELAQLFQNSLATSPYANNANSLDNASTSSSGLILTGYVRPDLTETLAQAGFQTRGTVSDDNDDAPEYVDNTFLLSNSSSITVEILDGGDGYENRFEVPSVTILGTTDDVRDGIPIQVTVTDINGNQVVLSTVAESDQYRIDNADLTGLAEGDLIVTATVSDVTGNSISANDQTIKDTLADIQGGIDGFGDAAINQVEQSQDRLFGTVNNVEDGQVITIFVQDILGNQIQFDSTVNGNVWVIRDVDLSDLVDGVLTVNTETIDVAGNPAVDVSTIVKDTYAQITIQIDDGDGQVDLFEAPSMRLFGTVDGIEDGQPVEITVTDEAGNTLTYNTVVVNQAWEITGADFTGFVDGPLSATATSIDSVGNTASAQDTSQIVLDGEITVDILDGGDGYENQFEVPAVTIEGTTSLIPDGATINITIADINGSTVTTSAIANNGVYSVSNVDISSLAEGDLSVRAEVDGAFKVIEAFDDTIKDTLAEVTGELDGLGDAYINFVEQTDATVFGTASNIEDGQAITVVISDEQGAEITLEATVSGSVWQVSNVDLSALADGTLTTIVSSTDVAGNPAVNRTEITKDTQAFISVDIDDGGDDVLNISERNDVRVFGAVSNIEDGQTVEITLTDSEGSTLTFNTTVDDGQWEISGIDLSGFAEGDITANASSSDIAGNEATAVSDASTIDLTLPTIDIDTLTGFDIFYFRDGSLTSIQGTTTGVDEGLPVTVLISDGVNEFEFSGNVDALGAWSLTDLDVSGLDSSLTWTMTASVANAIGNVVADDMPTLVFPDSVVLSENFVGIFGEDYAKSSINIENAEFTFDDTQDALLRLESSGQALSFTLSADKKEMVVTRSGGEVVLEAKIIDGEVDITLFQGLDNGRPGDLQTEIVIRGTQTDSDGTIEEVLAPVIVAVQDSRPLAIDDSYTVIEGHVATGNLLSNDADLDGGLEIRNVLIGLDSQSVSKGNPAIFNIDEGKLFVFANGQWLLETSRNLDHQELQAIDLIYIAGDASVDYDSANATITIVDGDTGTVFDNQALIVESDLTRDAVINSETIEINGGSDNPDPDTIRFDESSLATLDSLGLTSGSSYIKLDYQLSADGKTITGSVGSIAILTISISATASGNDSVATTELTLQYPLNEAASNDIIYLPLKVIGEDTDGTPLDSGQFVWQIQDGVDPLVTQGTSISISEDELGAQAVTKSGTFNLAIGSDPIRSAYFDLSDFPTLTSEGRDVVYTISPDGGRVTAYQDDVRGEVVFLLYFEQPDGSIDEEITYYFAMEKPLDQDGIADTLSFPITVSDTDGDITKLDLKVEVTDASSGSLTADDMEVSERPVDPENSGISDGDVATVNVNASKEPIVDIVLDVTNGQVVQDANGNEVSHNGEVVYWSDNGDGSYNGQLADGTVIFVVTLPDDLIVDSGDSETVDIQFQLREQLDHDQAGQDQQLTIELPISAIDTDGTRQSGSSNVIIYDGKVPSINVNGDINVTEDGLLPDGEEAGSEQSPPTITLDSGSDDFREFVLDVDAFNSLLIKSGTELVTLADKNGDDWYIASNESGDEVFRIRLLESGNVEFELSKPIDHDTPGSVDDDGLPIDITDKPLEFKVAAKDFDSDLSDYQSIFVNVTDDIPVSRESTIELVEGDNLTDNLLTEQYTGADGATIQGVIYNGIEYDIGDFIDGKLTLDLFYTPDSTQVKYGELVIDTDGTFSLTTNEFVDNEVALTDSVEYIVVDTDGDTVKSIANLILDDAKGVLRTPDRETREDESTELSITVILGDLDQGEVVESIAISESSLNGGTLYLDGVELSAVGGIVTLSGTQLQSLVNDVYIPNGALTYLPAENQSNTTTSISLDVTATIRNEDLTAKTLSNTLNVSVLPVADAPEWADDARFEYDTIEDAADVVELNLSANLVDVDTSEDLSFEISNIPDGITLYLNDNVVKEGKSYSQTQIDKMTVVVDDNLAGVFEFNITAVATEQGNNFAQPEDETASITNTVTINVSPDADKPELSVRNIDGLEDTFIPLNEAIKGNLTDTDGSESLFYEIVVPDGWSIQGTIVSQSGNTYLVEASDVESGEIKLISKADISSVTESLSIDVTAVSKESTIDGLTPITEEARSETKTITIELKGVIDEPVVIDGGNGHWQFDDNAGDKDGEISAITPFNEDSLIALDFLVNTTDDDGSEVINILLTGLPNDIRLVDSEGNPISLTIAEVDPVTGPVFQFDNQLLSETYIKTPQDFSGRLELSVRAITTEPDGDTGSFDYDLKVDVAPVVDQSDDQVISTVGIEDRSIALDLNLSVNEDIDGSESLIAYYIDGVSDGITLFFDDVAQEIPNGGLNLADLVDSESPSLDVLLTSGRITVKADRDLSGDFDVQLRYTVEDTSETGVTTTKELNGTANVVVEGRVEFDTRLEATTRLLESTDGSPIDLSNAAWFVEEDVDGSELLDYIVLEIPDGANLIVEHPNGAAQNASGDWIISAEGLTSDSVQDTMAMILKDATIRSPQNTDIITIGVKAHVLDDPDADFISTQFDIRITGHDGGGGSCGDVGEPGDITDGSDIQFDEGETIDLSGLLNSDVADDPDNTLSFYVPSDSLPEGVYLEGDGIIVEYNEDGTVAGYSVSPSALSTLTLYGVDEDFAGCIEFTIVTVETSTCNGTSNETDNTIKLEILPVVDEFSVIVGNSVIQEDTTTAINLELILGDSIEEGQTISGEGNEATGKESVLSMVITVPDGVVLSDISGDNSYLQDNGDNTYTIKDESRLADLALTPPAHFSGELTISVTTEIIDEATCVDETDTQTKTSEFIITVEPVADQANLTVETLSGDEDSYISLGALKAELIDQDGSENMSLCITGVPTDAVLVIKVGEAYQLLPNNGADGGSFGGNPTYEWQVTVDQLPDVYLVPPLDYSGDIPLALEAITQEIGTTDIRYTTGNFTVGVNPIGDDVQFFDVPSHVSGNENDAIEIATNLISQETDSDEYIQLTVIAEADSEPSALVGLNRIRAGGNEAKFTQNDDGTWSATLTVTAATLASFELFAGDAYGELNLTLQANTVDQQIVLGSRASDQGDVTSASVVVNITPEPDLPELTLNYDSIIAEATGTIPLGLTMAMINPVATDEVGELIITGLPDNLVLTHGTREGSVYTVPVEDVENLAIEEGYSGAQSFTLALEAQSTLGSQTATAPFETLSVTLEAVGETEFTATSDNDIFVFQTDGVGSADTPTIDTIIDFDYAKDTDVIDLTEIFTNLNITIADGASAEQYLTLDEQGGNVELLINTDKADDPNADVVNQKIVLEDVSLEQLYGTGADAASQAELLQKMIDDNNLNVPMG</sequence>